<dbReference type="RefSeq" id="XP_029117495.1">
    <property type="nucleotide sequence ID" value="XM_029261662.1"/>
</dbReference>
<dbReference type="KEGG" id="egu:114913087"/>
<evidence type="ECO:0000256" key="1">
    <source>
        <dbReference type="SAM" id="Coils"/>
    </source>
</evidence>
<dbReference type="AlphaFoldDB" id="A0A8N4IB08"/>
<feature type="compositionally biased region" description="Polar residues" evidence="2">
    <location>
        <begin position="76"/>
        <end position="85"/>
    </location>
</feature>
<keyword evidence="3" id="KW-1185">Reference proteome</keyword>
<dbReference type="Proteomes" id="UP000504607">
    <property type="component" value="Chromosome 2"/>
</dbReference>
<reference evidence="4" key="1">
    <citation type="submission" date="2025-08" db="UniProtKB">
        <authorList>
            <consortium name="RefSeq"/>
        </authorList>
    </citation>
    <scope>IDENTIFICATION</scope>
</reference>
<evidence type="ECO:0000256" key="2">
    <source>
        <dbReference type="SAM" id="MobiDB-lite"/>
    </source>
</evidence>
<feature type="region of interest" description="Disordered" evidence="2">
    <location>
        <begin position="72"/>
        <end position="100"/>
    </location>
</feature>
<evidence type="ECO:0000313" key="3">
    <source>
        <dbReference type="Proteomes" id="UP000504607"/>
    </source>
</evidence>
<name>A0A8N4IB08_ELAGV</name>
<feature type="coiled-coil region" evidence="1">
    <location>
        <begin position="11"/>
        <end position="53"/>
    </location>
</feature>
<dbReference type="GeneID" id="114913087"/>
<feature type="compositionally biased region" description="Basic and acidic residues" evidence="2">
    <location>
        <begin position="86"/>
        <end position="100"/>
    </location>
</feature>
<evidence type="ECO:0000313" key="4">
    <source>
        <dbReference type="RefSeq" id="XP_029117495.1"/>
    </source>
</evidence>
<protein>
    <submittedName>
        <fullName evidence="4">Uncharacterized protein LOC114913087</fullName>
    </submittedName>
</protein>
<accession>A0A8N4IB08</accession>
<proteinExistence type="predicted"/>
<gene>
    <name evidence="4" type="primary">LOC114913087</name>
</gene>
<organism evidence="3 4">
    <name type="scientific">Elaeis guineensis var. tenera</name>
    <name type="common">Oil palm</name>
    <dbReference type="NCBI Taxonomy" id="51953"/>
    <lineage>
        <taxon>Eukaryota</taxon>
        <taxon>Viridiplantae</taxon>
        <taxon>Streptophyta</taxon>
        <taxon>Embryophyta</taxon>
        <taxon>Tracheophyta</taxon>
        <taxon>Spermatophyta</taxon>
        <taxon>Magnoliopsida</taxon>
        <taxon>Liliopsida</taxon>
        <taxon>Arecaceae</taxon>
        <taxon>Arecoideae</taxon>
        <taxon>Cocoseae</taxon>
        <taxon>Elaeidinae</taxon>
        <taxon>Elaeis</taxon>
    </lineage>
</organism>
<sequence length="100" mass="11558">MLRIYAQDVKLSNNTVDARRLEEQKKEIMEEHRKELENLRRKIETKMESMEKSYGEKMGKIETQLSHITSLLEKVSQPQASGTSESHGDDPDKPSEGQKL</sequence>
<keyword evidence="1" id="KW-0175">Coiled coil</keyword>